<dbReference type="EMBL" id="RXHU01000015">
    <property type="protein sequence ID" value="RTE10860.1"/>
    <property type="molecule type" value="Genomic_DNA"/>
</dbReference>
<gene>
    <name evidence="5" type="ORF">EJQ19_06255</name>
</gene>
<evidence type="ECO:0000256" key="2">
    <source>
        <dbReference type="ARBA" id="ARBA00023125"/>
    </source>
</evidence>
<protein>
    <submittedName>
        <fullName evidence="5">LacI family transcriptional regulator</fullName>
    </submittedName>
</protein>
<evidence type="ECO:0000313" key="5">
    <source>
        <dbReference type="EMBL" id="RTE10860.1"/>
    </source>
</evidence>
<dbReference type="RefSeq" id="WP_126140323.1">
    <property type="nucleotide sequence ID" value="NZ_RXHU01000015.1"/>
</dbReference>
<evidence type="ECO:0000256" key="3">
    <source>
        <dbReference type="ARBA" id="ARBA00023163"/>
    </source>
</evidence>
<dbReference type="SUPFAM" id="SSF53822">
    <property type="entry name" value="Periplasmic binding protein-like I"/>
    <property type="match status" value="1"/>
</dbReference>
<keyword evidence="6" id="KW-1185">Reference proteome</keyword>
<dbReference type="AlphaFoldDB" id="A0A430JIL7"/>
<dbReference type="OrthoDB" id="1639518at2"/>
<reference evidence="5 6" key="1">
    <citation type="submission" date="2018-12" db="EMBL/GenBank/DDBJ databases">
        <title>Bacillus ochoae sp. nov., Paenibacillus whitsoniae sp. nov., Paenibacillus spiritus sp. nov. Isolated from the Mars Exploration Rover during spacecraft assembly.</title>
        <authorList>
            <person name="Seuylemezian A."/>
            <person name="Vaishampayan P."/>
        </authorList>
    </citation>
    <scope>NUCLEOTIDE SEQUENCE [LARGE SCALE GENOMIC DNA]</scope>
    <source>
        <strain evidence="5 6">MER 54</strain>
    </source>
</reference>
<sequence>MTFGVYLGLQELGLPLDSIEVVSFGNLEFASLFHHKLSAIMQNPQYIGEIVGDLLIRRLGGDNNEIENRILVPELVPIGV</sequence>
<proteinExistence type="predicted"/>
<evidence type="ECO:0000313" key="6">
    <source>
        <dbReference type="Proteomes" id="UP000276128"/>
    </source>
</evidence>
<dbReference type="InterPro" id="IPR046335">
    <property type="entry name" value="LacI/GalR-like_sensor"/>
</dbReference>
<evidence type="ECO:0000256" key="1">
    <source>
        <dbReference type="ARBA" id="ARBA00023015"/>
    </source>
</evidence>
<feature type="domain" description="Transcriptional regulator LacI/GalR-like sensor" evidence="4">
    <location>
        <begin position="4"/>
        <end position="77"/>
    </location>
</feature>
<dbReference type="InterPro" id="IPR028082">
    <property type="entry name" value="Peripla_BP_I"/>
</dbReference>
<organism evidence="5 6">
    <name type="scientific">Paenibacillus whitsoniae</name>
    <dbReference type="NCBI Taxonomy" id="2496558"/>
    <lineage>
        <taxon>Bacteria</taxon>
        <taxon>Bacillati</taxon>
        <taxon>Bacillota</taxon>
        <taxon>Bacilli</taxon>
        <taxon>Bacillales</taxon>
        <taxon>Paenibacillaceae</taxon>
        <taxon>Paenibacillus</taxon>
    </lineage>
</organism>
<name>A0A430JIL7_9BACL</name>
<keyword evidence="3" id="KW-0804">Transcription</keyword>
<dbReference type="Pfam" id="PF13377">
    <property type="entry name" value="Peripla_BP_3"/>
    <property type="match status" value="1"/>
</dbReference>
<dbReference type="Gene3D" id="3.40.50.2300">
    <property type="match status" value="1"/>
</dbReference>
<accession>A0A430JIL7</accession>
<dbReference type="Proteomes" id="UP000276128">
    <property type="component" value="Unassembled WGS sequence"/>
</dbReference>
<dbReference type="GO" id="GO:0003677">
    <property type="term" value="F:DNA binding"/>
    <property type="evidence" value="ECO:0007669"/>
    <property type="project" value="UniProtKB-KW"/>
</dbReference>
<keyword evidence="1" id="KW-0805">Transcription regulation</keyword>
<comment type="caution">
    <text evidence="5">The sequence shown here is derived from an EMBL/GenBank/DDBJ whole genome shotgun (WGS) entry which is preliminary data.</text>
</comment>
<evidence type="ECO:0000259" key="4">
    <source>
        <dbReference type="Pfam" id="PF13377"/>
    </source>
</evidence>
<keyword evidence="2" id="KW-0238">DNA-binding</keyword>